<evidence type="ECO:0000313" key="3">
    <source>
        <dbReference type="Proteomes" id="UP000759298"/>
    </source>
</evidence>
<proteinExistence type="predicted"/>
<gene>
    <name evidence="2" type="ORF">KYN89_14055</name>
</gene>
<protein>
    <submittedName>
        <fullName evidence="2">YbjN domain-containing protein</fullName>
    </submittedName>
</protein>
<evidence type="ECO:0000256" key="1">
    <source>
        <dbReference type="SAM" id="SignalP"/>
    </source>
</evidence>
<dbReference type="EMBL" id="JAHWXP010000004">
    <property type="protein sequence ID" value="MBY8338170.1"/>
    <property type="molecule type" value="Genomic_DNA"/>
</dbReference>
<name>A0ABS7PIX2_9SPHN</name>
<dbReference type="RefSeq" id="WP_222825680.1">
    <property type="nucleotide sequence ID" value="NZ_JAHWXP010000004.1"/>
</dbReference>
<evidence type="ECO:0000313" key="2">
    <source>
        <dbReference type="EMBL" id="MBY8338170.1"/>
    </source>
</evidence>
<accession>A0ABS7PIX2</accession>
<feature type="signal peptide" evidence="1">
    <location>
        <begin position="1"/>
        <end position="20"/>
    </location>
</feature>
<dbReference type="Pfam" id="PF10722">
    <property type="entry name" value="YbjN"/>
    <property type="match status" value="1"/>
</dbReference>
<sequence>MRKLATAMVLAAGLAGQASAQSSAPMVGAHAPESVVSALRNAGYRAELDTDGNGDPMITSAFASMVSFIHFYGCNEGKDCTSLMFTTGFDSEKPWTPEDALAINQSIRFASTWLDDEGDPWISWDVATGLEGIPTGSFIYGLRKYETTVDQVADQVFGEEATE</sequence>
<dbReference type="CDD" id="cd17511">
    <property type="entry name" value="YbjN_AmyR-like"/>
    <property type="match status" value="1"/>
</dbReference>
<keyword evidence="3" id="KW-1185">Reference proteome</keyword>
<keyword evidence="1" id="KW-0732">Signal</keyword>
<dbReference type="Proteomes" id="UP000759298">
    <property type="component" value="Unassembled WGS sequence"/>
</dbReference>
<reference evidence="2 3" key="1">
    <citation type="submission" date="2021-07" db="EMBL/GenBank/DDBJ databases">
        <title>Alteriqipengyuania abyssalis NZ-12B nov, sp.nov isolated from deep sea sponge in pacific ocean.</title>
        <authorList>
            <person name="Tareen S."/>
            <person name="Wink J."/>
        </authorList>
    </citation>
    <scope>NUCLEOTIDE SEQUENCE [LARGE SCALE GENOMIC DNA]</scope>
    <source>
        <strain evidence="2 3">NZ-12B</strain>
    </source>
</reference>
<comment type="caution">
    <text evidence="2">The sequence shown here is derived from an EMBL/GenBank/DDBJ whole genome shotgun (WGS) entry which is preliminary data.</text>
</comment>
<dbReference type="InterPro" id="IPR019660">
    <property type="entry name" value="Put_sensory_transdc_reg_YbjN"/>
</dbReference>
<organism evidence="2 3">
    <name type="scientific">Alteriqipengyuania abyssalis</name>
    <dbReference type="NCBI Taxonomy" id="2860200"/>
    <lineage>
        <taxon>Bacteria</taxon>
        <taxon>Pseudomonadati</taxon>
        <taxon>Pseudomonadota</taxon>
        <taxon>Alphaproteobacteria</taxon>
        <taxon>Sphingomonadales</taxon>
        <taxon>Erythrobacteraceae</taxon>
        <taxon>Alteriqipengyuania</taxon>
    </lineage>
</organism>
<feature type="chain" id="PRO_5045522270" evidence="1">
    <location>
        <begin position="21"/>
        <end position="163"/>
    </location>
</feature>